<evidence type="ECO:0000313" key="2">
    <source>
        <dbReference type="Proteomes" id="UP000480266"/>
    </source>
</evidence>
<evidence type="ECO:0000313" key="1">
    <source>
        <dbReference type="EMBL" id="NGX96371.1"/>
    </source>
</evidence>
<reference evidence="1" key="1">
    <citation type="submission" date="2020-02" db="EMBL/GenBank/DDBJ databases">
        <title>Draft genome sequence of Candidatus Afipia apatlaquensis IBT-C3, a potential strain for decolorization of textile dyes.</title>
        <authorList>
            <person name="Sanchez-Reyes A."/>
            <person name="Breton-Deval L."/>
            <person name="Mangelson H."/>
            <person name="Sanchez-Flores A."/>
        </authorList>
    </citation>
    <scope>NUCLEOTIDE SEQUENCE [LARGE SCALE GENOMIC DNA]</scope>
    <source>
        <strain evidence="1">IBT-C3</strain>
    </source>
</reference>
<dbReference type="AlphaFoldDB" id="A0A7C9VML5"/>
<gene>
    <name evidence="1" type="ORF">G4V63_14475</name>
</gene>
<sequence length="170" mass="18102">MTDYRLAPVKASLIADLVELININLAELLRSTVQTCTECGGHGEVGGRAAYAGGHGGPLDGSRPVAGTGETCGTCGGVGAIERYVVDMEQLKTYRYGRLVEGFEVKQGQLVPKMRSKDKAFAMLTKLLGFDKAVLEIAQGATFAQALSQEQRDTYVEQLKELATMGALDG</sequence>
<organism evidence="1 2">
    <name type="scientific">Candidatus Afipia apatlaquensis</name>
    <dbReference type="NCBI Taxonomy" id="2712852"/>
    <lineage>
        <taxon>Bacteria</taxon>
        <taxon>Pseudomonadati</taxon>
        <taxon>Pseudomonadota</taxon>
        <taxon>Alphaproteobacteria</taxon>
        <taxon>Hyphomicrobiales</taxon>
        <taxon>Nitrobacteraceae</taxon>
        <taxon>Afipia</taxon>
    </lineage>
</organism>
<name>A0A7C9VML5_9BRAD</name>
<dbReference type="Proteomes" id="UP000480266">
    <property type="component" value="Unassembled WGS sequence"/>
</dbReference>
<dbReference type="EMBL" id="JAAMRR010000746">
    <property type="protein sequence ID" value="NGX96371.1"/>
    <property type="molecule type" value="Genomic_DNA"/>
</dbReference>
<proteinExistence type="predicted"/>
<protein>
    <submittedName>
        <fullName evidence="1">Uncharacterized protein</fullName>
    </submittedName>
</protein>
<keyword evidence="2" id="KW-1185">Reference proteome</keyword>
<accession>A0A7C9VML5</accession>
<comment type="caution">
    <text evidence="1">The sequence shown here is derived from an EMBL/GenBank/DDBJ whole genome shotgun (WGS) entry which is preliminary data.</text>
</comment>